<keyword evidence="4" id="KW-1003">Cell membrane</keyword>
<feature type="transmembrane region" description="Helical" evidence="10">
    <location>
        <begin position="567"/>
        <end position="584"/>
    </location>
</feature>
<feature type="transmembrane region" description="Helical" evidence="10">
    <location>
        <begin position="494"/>
        <end position="519"/>
    </location>
</feature>
<evidence type="ECO:0000256" key="1">
    <source>
        <dbReference type="ARBA" id="ARBA00004651"/>
    </source>
</evidence>
<keyword evidence="3" id="KW-0050">Antiport</keyword>
<gene>
    <name evidence="15" type="ORF">CAL25_22170</name>
</gene>
<dbReference type="AlphaFoldDB" id="A0A261T7L3"/>
<keyword evidence="6 10" id="KW-1133">Transmembrane helix</keyword>
<protein>
    <recommendedName>
        <fullName evidence="17">Na(+)/H(+) antiporter subunit A</fullName>
    </recommendedName>
</protein>
<feature type="domain" description="MrpA C-terminal/MbhE" evidence="14">
    <location>
        <begin position="683"/>
        <end position="770"/>
    </location>
</feature>
<dbReference type="EMBL" id="NEVP01000013">
    <property type="protein sequence ID" value="OZI45090.1"/>
    <property type="molecule type" value="Genomic_DNA"/>
</dbReference>
<keyword evidence="16" id="KW-1185">Reference proteome</keyword>
<dbReference type="OrthoDB" id="9811798at2"/>
<evidence type="ECO:0000256" key="9">
    <source>
        <dbReference type="RuleBase" id="RU000320"/>
    </source>
</evidence>
<feature type="transmembrane region" description="Helical" evidence="10">
    <location>
        <begin position="324"/>
        <end position="345"/>
    </location>
</feature>
<feature type="transmembrane region" description="Helical" evidence="10">
    <location>
        <begin position="163"/>
        <end position="187"/>
    </location>
</feature>
<feature type="transmembrane region" description="Helical" evidence="10">
    <location>
        <begin position="687"/>
        <end position="707"/>
    </location>
</feature>
<feature type="domain" description="NADH-Ubiquinone oxidoreductase (complex I) chain 5 N-terminal" evidence="12">
    <location>
        <begin position="60"/>
        <end position="106"/>
    </location>
</feature>
<evidence type="ECO:0000256" key="6">
    <source>
        <dbReference type="ARBA" id="ARBA00022989"/>
    </source>
</evidence>
<evidence type="ECO:0000256" key="10">
    <source>
        <dbReference type="SAM" id="Phobius"/>
    </source>
</evidence>
<feature type="domain" description="NADH:quinone oxidoreductase/Mrp antiporter transmembrane" evidence="11">
    <location>
        <begin position="128"/>
        <end position="412"/>
    </location>
</feature>
<keyword evidence="5 9" id="KW-0812">Transmembrane</keyword>
<dbReference type="Pfam" id="PF00361">
    <property type="entry name" value="Proton_antipo_M"/>
    <property type="match status" value="1"/>
</dbReference>
<evidence type="ECO:0000256" key="5">
    <source>
        <dbReference type="ARBA" id="ARBA00022692"/>
    </source>
</evidence>
<name>A0A261T7L3_9BORD</name>
<dbReference type="PANTHER" id="PTHR43373:SF1">
    <property type="entry name" value="NA(+)_H(+) ANTIPORTER SUBUNIT A"/>
    <property type="match status" value="1"/>
</dbReference>
<dbReference type="RefSeq" id="WP_094803970.1">
    <property type="nucleotide sequence ID" value="NZ_NEVP01000013.1"/>
</dbReference>
<organism evidence="15 16">
    <name type="scientific">Bordetella genomosp. 5</name>
    <dbReference type="NCBI Taxonomy" id="1395608"/>
    <lineage>
        <taxon>Bacteria</taxon>
        <taxon>Pseudomonadati</taxon>
        <taxon>Pseudomonadota</taxon>
        <taxon>Betaproteobacteria</taxon>
        <taxon>Burkholderiales</taxon>
        <taxon>Alcaligenaceae</taxon>
        <taxon>Bordetella</taxon>
    </lineage>
</organism>
<feature type="transmembrane region" description="Helical" evidence="10">
    <location>
        <begin position="622"/>
        <end position="642"/>
    </location>
</feature>
<evidence type="ECO:0000256" key="7">
    <source>
        <dbReference type="ARBA" id="ARBA00023065"/>
    </source>
</evidence>
<accession>A0A261T7L3</accession>
<dbReference type="Pfam" id="PF13244">
    <property type="entry name" value="MbhD"/>
    <property type="match status" value="1"/>
</dbReference>
<evidence type="ECO:0000256" key="2">
    <source>
        <dbReference type="ARBA" id="ARBA00022448"/>
    </source>
</evidence>
<evidence type="ECO:0000259" key="13">
    <source>
        <dbReference type="Pfam" id="PF13244"/>
    </source>
</evidence>
<evidence type="ECO:0000259" key="11">
    <source>
        <dbReference type="Pfam" id="PF00361"/>
    </source>
</evidence>
<feature type="transmembrane region" description="Helical" evidence="10">
    <location>
        <begin position="272"/>
        <end position="292"/>
    </location>
</feature>
<feature type="transmembrane region" description="Helical" evidence="10">
    <location>
        <begin position="648"/>
        <end position="666"/>
    </location>
</feature>
<dbReference type="InterPro" id="IPR001750">
    <property type="entry name" value="ND/Mrp_TM"/>
</dbReference>
<evidence type="ECO:0008006" key="17">
    <source>
        <dbReference type="Google" id="ProtNLM"/>
    </source>
</evidence>
<evidence type="ECO:0000313" key="15">
    <source>
        <dbReference type="EMBL" id="OZI45090.1"/>
    </source>
</evidence>
<dbReference type="Pfam" id="PF20501">
    <property type="entry name" value="MbhE"/>
    <property type="match status" value="1"/>
</dbReference>
<comment type="subcellular location">
    <subcellularLocation>
        <location evidence="1">Cell membrane</location>
        <topology evidence="1">Multi-pass membrane protein</topology>
    </subcellularLocation>
    <subcellularLocation>
        <location evidence="9">Membrane</location>
        <topology evidence="9">Multi-pass membrane protein</topology>
    </subcellularLocation>
</comment>
<dbReference type="InterPro" id="IPR001516">
    <property type="entry name" value="Proton_antipo_N"/>
</dbReference>
<dbReference type="PANTHER" id="PTHR43373">
    <property type="entry name" value="NA(+)/H(+) ANTIPORTER SUBUNIT"/>
    <property type="match status" value="1"/>
</dbReference>
<evidence type="ECO:0000313" key="16">
    <source>
        <dbReference type="Proteomes" id="UP000216913"/>
    </source>
</evidence>
<evidence type="ECO:0000256" key="4">
    <source>
        <dbReference type="ARBA" id="ARBA00022475"/>
    </source>
</evidence>
<feature type="transmembrane region" description="Helical" evidence="10">
    <location>
        <begin position="299"/>
        <end position="318"/>
    </location>
</feature>
<sequence>MHLAAALLLAWAGALVGWRAATLSGAVTRYLPALLPFLLFVHFAQHAPGIAAGAVVHETWAWVPALDVDLALRLDGFSLLFALLITGIGTLVSIYATAYFSDAPRRENARFMFLILAFMAAMLGTVLSDNLIVMFVFWEATSLLSFMLIGFERHRADARKAALQSLLVTGAGGLALFGGILLIGLAVDTYSLSLIAERIETLVAGPLLVPAIVLVMLGCFTKSAQFPFHFWLPQAMAAPTPASAYLHSATMVKLGVYLLARFDSLLQSVHWYGDTLTVVGMATMLVAALHAVRATGYKAVLAQSTVASLGILVMLIGLRGPVPAMAVCGFIIAHAFYKAALFFCAGTAIHATHISELRKLGGLARFLPYTACAVVLASMSMAGFPPFVGFISKEYLFEAQLGSDWNAIPVIVAVIVNSVMVATAAVVSLRPFFLSRNRPKSIHHGETPGLLAGPLTLGVLGICAGLAPGFFSYYVLNPAASALHGAATTLPFSLWHGLTPMLALSGLVITLGALLAWHWDRLHHALERSPLFGRFNAGKTYQRTVDGILSVARASTAQLQNGDMRRYTLITVIALLGIMAWAMARSGGAWTLSPAGTVLVLPTALLLFGVVGGLVAARTQKILVGLVGVGIVGYGSALFFLLHGAPDLALTQFAVETLVLIVLMAVMVRLPERAEGRREPRERRTDAVLAIVFGVVVFVALFSMLSLPFDTRLSDFFGATSLLEAHGRNVVNVIIVDYRALDTLGEIAVVGFATLGVWGLLRGINRKPASASRSHGGPQK</sequence>
<keyword evidence="7" id="KW-0406">Ion transport</keyword>
<dbReference type="PRINTS" id="PR01434">
    <property type="entry name" value="NADHDHGNASE5"/>
</dbReference>
<evidence type="ECO:0000259" key="12">
    <source>
        <dbReference type="Pfam" id="PF00662"/>
    </source>
</evidence>
<comment type="caution">
    <text evidence="15">The sequence shown here is derived from an EMBL/GenBank/DDBJ whole genome shotgun (WGS) entry which is preliminary data.</text>
</comment>
<dbReference type="InterPro" id="IPR050616">
    <property type="entry name" value="CPA3_Na-H_Antiporter_A"/>
</dbReference>
<dbReference type="InterPro" id="IPR046806">
    <property type="entry name" value="MrpA_C/MbhE"/>
</dbReference>
<dbReference type="GO" id="GO:0005886">
    <property type="term" value="C:plasma membrane"/>
    <property type="evidence" value="ECO:0007669"/>
    <property type="project" value="UniProtKB-SubCell"/>
</dbReference>
<dbReference type="Pfam" id="PF00662">
    <property type="entry name" value="Proton_antipo_N"/>
    <property type="match status" value="1"/>
</dbReference>
<keyword evidence="2" id="KW-0813">Transport</keyword>
<feature type="transmembrane region" description="Helical" evidence="10">
    <location>
        <begin position="366"/>
        <end position="387"/>
    </location>
</feature>
<dbReference type="GO" id="GO:0006811">
    <property type="term" value="P:monoatomic ion transport"/>
    <property type="evidence" value="ECO:0007669"/>
    <property type="project" value="UniProtKB-KW"/>
</dbReference>
<dbReference type="InterPro" id="IPR025383">
    <property type="entry name" value="MrpA_C/MbhD"/>
</dbReference>
<keyword evidence="8 10" id="KW-0472">Membrane</keyword>
<feature type="transmembrane region" description="Helical" evidence="10">
    <location>
        <begin position="132"/>
        <end position="151"/>
    </location>
</feature>
<feature type="domain" description="MrpA C-terminal/MbhD" evidence="13">
    <location>
        <begin position="609"/>
        <end position="672"/>
    </location>
</feature>
<feature type="transmembrane region" description="Helical" evidence="10">
    <location>
        <begin position="76"/>
        <end position="97"/>
    </location>
</feature>
<feature type="transmembrane region" description="Helical" evidence="10">
    <location>
        <begin position="450"/>
        <end position="474"/>
    </location>
</feature>
<dbReference type="GO" id="GO:0015297">
    <property type="term" value="F:antiporter activity"/>
    <property type="evidence" value="ECO:0007669"/>
    <property type="project" value="UniProtKB-KW"/>
</dbReference>
<feature type="transmembrane region" description="Helical" evidence="10">
    <location>
        <begin position="747"/>
        <end position="764"/>
    </location>
</feature>
<feature type="transmembrane region" description="Helical" evidence="10">
    <location>
        <begin position="596"/>
        <end position="615"/>
    </location>
</feature>
<feature type="transmembrane region" description="Helical" evidence="10">
    <location>
        <begin position="407"/>
        <end position="429"/>
    </location>
</feature>
<reference evidence="15 16" key="1">
    <citation type="submission" date="2017-05" db="EMBL/GenBank/DDBJ databases">
        <title>Complete and WGS of Bordetella genogroups.</title>
        <authorList>
            <person name="Spilker T."/>
            <person name="LiPuma J."/>
        </authorList>
    </citation>
    <scope>NUCLEOTIDE SEQUENCE [LARGE SCALE GENOMIC DNA]</scope>
    <source>
        <strain evidence="15 16">AU10456</strain>
    </source>
</reference>
<dbReference type="Proteomes" id="UP000216913">
    <property type="component" value="Unassembled WGS sequence"/>
</dbReference>
<evidence type="ECO:0000256" key="8">
    <source>
        <dbReference type="ARBA" id="ARBA00023136"/>
    </source>
</evidence>
<proteinExistence type="predicted"/>
<evidence type="ECO:0000259" key="14">
    <source>
        <dbReference type="Pfam" id="PF20501"/>
    </source>
</evidence>
<evidence type="ECO:0000256" key="3">
    <source>
        <dbReference type="ARBA" id="ARBA00022449"/>
    </source>
</evidence>
<feature type="transmembrane region" description="Helical" evidence="10">
    <location>
        <begin position="199"/>
        <end position="221"/>
    </location>
</feature>
<feature type="transmembrane region" description="Helical" evidence="10">
    <location>
        <begin position="109"/>
        <end position="126"/>
    </location>
</feature>